<dbReference type="SUPFAM" id="SSF56672">
    <property type="entry name" value="DNA/RNA polymerases"/>
    <property type="match status" value="1"/>
</dbReference>
<feature type="domain" description="Reverse transcriptase/retrotransposon-derived protein RNase H-like" evidence="1">
    <location>
        <begin position="632"/>
        <end position="690"/>
    </location>
</feature>
<evidence type="ECO:0000259" key="1">
    <source>
        <dbReference type="Pfam" id="PF17919"/>
    </source>
</evidence>
<dbReference type="InterPro" id="IPR043502">
    <property type="entry name" value="DNA/RNA_pol_sf"/>
</dbReference>
<dbReference type="InterPro" id="IPR041577">
    <property type="entry name" value="RT_RNaseH_2"/>
</dbReference>
<dbReference type="Gene3D" id="3.30.70.270">
    <property type="match status" value="1"/>
</dbReference>
<dbReference type="InterPro" id="IPR053134">
    <property type="entry name" value="RNA-dir_DNA_polymerase"/>
</dbReference>
<keyword evidence="2" id="KW-0548">Nucleotidyltransferase</keyword>
<dbReference type="PANTHER" id="PTHR24559">
    <property type="entry name" value="TRANSPOSON TY3-I GAG-POL POLYPROTEIN"/>
    <property type="match status" value="1"/>
</dbReference>
<gene>
    <name evidence="2" type="ORF">Tci_499656</name>
</gene>
<accession>A0A699I8K6</accession>
<dbReference type="Gene3D" id="2.40.70.10">
    <property type="entry name" value="Acid Proteases"/>
    <property type="match status" value="1"/>
</dbReference>
<proteinExistence type="predicted"/>
<reference evidence="2" key="1">
    <citation type="journal article" date="2019" name="Sci. Rep.">
        <title>Draft genome of Tanacetum cinerariifolium, the natural source of mosquito coil.</title>
        <authorList>
            <person name="Yamashiro T."/>
            <person name="Shiraishi A."/>
            <person name="Satake H."/>
            <person name="Nakayama K."/>
        </authorList>
    </citation>
    <scope>NUCLEOTIDE SEQUENCE</scope>
</reference>
<keyword evidence="2" id="KW-0808">Transferase</keyword>
<protein>
    <submittedName>
        <fullName evidence="2">Reverse transcriptase domain-containing protein</fullName>
    </submittedName>
</protein>
<comment type="caution">
    <text evidence="2">The sequence shown here is derived from an EMBL/GenBank/DDBJ whole genome shotgun (WGS) entry which is preliminary data.</text>
</comment>
<dbReference type="InterPro" id="IPR021109">
    <property type="entry name" value="Peptidase_aspartic_dom_sf"/>
</dbReference>
<dbReference type="Pfam" id="PF08284">
    <property type="entry name" value="RVP_2"/>
    <property type="match status" value="1"/>
</dbReference>
<dbReference type="GO" id="GO:0003964">
    <property type="term" value="F:RNA-directed DNA polymerase activity"/>
    <property type="evidence" value="ECO:0007669"/>
    <property type="project" value="UniProtKB-KW"/>
</dbReference>
<sequence length="782" mass="87643">MIPTTVSATAPTANLPVIHDDNPLILTDTPIISPIVPTIPSIAPTIHHTSPFVYSDSYDNDTSERPPSQDPYEVIVARGRSRVATRSSPPSPSIHQILPAPPGLPCRPAVLVLPGQSIPVGRPYRTYPNRVLKMLTATKNSLLETLLDSHSDAPSNSSLRHSSLAYAISNSPCDLPTATSAEPSLKRYRSPTTSIPLASPVHKPLSLVHADLLLPRKRIRDSNSVTDFKVSSEEANIDACIAFADDITSRGTDVRVEMGTAAEEEAESSARGMIEIGVDRVTHHIILDDIVEPVRKDFYELVSTDGSLKVMQRGLDVVMQELYNHMMEIPVHRVRVIESVQRDYGHRIMATSQQSAAMSEKIGNKTGNNEAKARAYAIRGGGSNPNSNIITGMFLLNNRYASMLFISGANRSFASTTFSALVDVILSTLDTSYTIELANGRISKTDVILRGCTLGLLGHPFDIDLMPVELSSFNVIIDMDWLTKYHIVMFCDEEVVCIPYGDKVLIIKGDGCNGGKLIPTSENQQFVRLAVRVKSLLYDQLKTNALVVFINLTNHVSKPYLDKFMIVFFNDTLIYSKNKKEHEGHIKLILRLHKKEELFTKFFKCEFWLSKVIFLGHVIDSEGIHVTLAKIDALILALLEGSKNFLVYYDASHKGLGVVLMQMQKVIAYVSRQLKKELNMRQSRWLELLSDYDCEIRYHPRKANILNAQAEARKEENYITEDLYGMINKLEPRTDRMLCLNNKSWILCFGDLRALIMHESHKSKYSINPKSEKMYQDLKRLY</sequence>
<dbReference type="InterPro" id="IPR043128">
    <property type="entry name" value="Rev_trsase/Diguanyl_cyclase"/>
</dbReference>
<dbReference type="EMBL" id="BKCJ010260070">
    <property type="protein sequence ID" value="GEZ27683.1"/>
    <property type="molecule type" value="Genomic_DNA"/>
</dbReference>
<evidence type="ECO:0000313" key="2">
    <source>
        <dbReference type="EMBL" id="GEZ27683.1"/>
    </source>
</evidence>
<dbReference type="CDD" id="cd00303">
    <property type="entry name" value="retropepsin_like"/>
    <property type="match status" value="1"/>
</dbReference>
<dbReference type="Pfam" id="PF17919">
    <property type="entry name" value="RT_RNaseH_2"/>
    <property type="match status" value="1"/>
</dbReference>
<name>A0A699I8K6_TANCI</name>
<dbReference type="AlphaFoldDB" id="A0A699I8K6"/>
<dbReference type="PANTHER" id="PTHR24559:SF427">
    <property type="entry name" value="RNA-DIRECTED DNA POLYMERASE"/>
    <property type="match status" value="1"/>
</dbReference>
<organism evidence="2">
    <name type="scientific">Tanacetum cinerariifolium</name>
    <name type="common">Dalmatian daisy</name>
    <name type="synonym">Chrysanthemum cinerariifolium</name>
    <dbReference type="NCBI Taxonomy" id="118510"/>
    <lineage>
        <taxon>Eukaryota</taxon>
        <taxon>Viridiplantae</taxon>
        <taxon>Streptophyta</taxon>
        <taxon>Embryophyta</taxon>
        <taxon>Tracheophyta</taxon>
        <taxon>Spermatophyta</taxon>
        <taxon>Magnoliopsida</taxon>
        <taxon>eudicotyledons</taxon>
        <taxon>Gunneridae</taxon>
        <taxon>Pentapetalae</taxon>
        <taxon>asterids</taxon>
        <taxon>campanulids</taxon>
        <taxon>Asterales</taxon>
        <taxon>Asteraceae</taxon>
        <taxon>Asteroideae</taxon>
        <taxon>Anthemideae</taxon>
        <taxon>Anthemidinae</taxon>
        <taxon>Tanacetum</taxon>
    </lineage>
</organism>
<keyword evidence="2" id="KW-0695">RNA-directed DNA polymerase</keyword>